<comment type="caution">
    <text evidence="2">The sequence shown here is derived from an EMBL/GenBank/DDBJ whole genome shotgun (WGS) entry which is preliminary data.</text>
</comment>
<dbReference type="AlphaFoldDB" id="A0A6N6VP69"/>
<gene>
    <name evidence="2" type="ORF">GCL60_16440</name>
</gene>
<dbReference type="Proteomes" id="UP000437748">
    <property type="component" value="Unassembled WGS sequence"/>
</dbReference>
<evidence type="ECO:0000313" key="3">
    <source>
        <dbReference type="Proteomes" id="UP000437748"/>
    </source>
</evidence>
<evidence type="ECO:0000313" key="2">
    <source>
        <dbReference type="EMBL" id="KAB8035817.1"/>
    </source>
</evidence>
<evidence type="ECO:0000256" key="1">
    <source>
        <dbReference type="SAM" id="MobiDB-lite"/>
    </source>
</evidence>
<dbReference type="RefSeq" id="WP_153421842.1">
    <property type="nucleotide sequence ID" value="NZ_WFLM01000009.1"/>
</dbReference>
<organism evidence="2 3">
    <name type="scientific">Silvanigrella paludirubra</name>
    <dbReference type="NCBI Taxonomy" id="2499159"/>
    <lineage>
        <taxon>Bacteria</taxon>
        <taxon>Pseudomonadati</taxon>
        <taxon>Bdellovibrionota</taxon>
        <taxon>Oligoflexia</taxon>
        <taxon>Silvanigrellales</taxon>
        <taxon>Silvanigrellaceae</taxon>
        <taxon>Silvanigrella</taxon>
    </lineage>
</organism>
<accession>A0A6N6VP69</accession>
<protein>
    <submittedName>
        <fullName evidence="2">Uncharacterized protein</fullName>
    </submittedName>
</protein>
<dbReference type="EMBL" id="WFLM01000009">
    <property type="protein sequence ID" value="KAB8035817.1"/>
    <property type="molecule type" value="Genomic_DNA"/>
</dbReference>
<proteinExistence type="predicted"/>
<feature type="compositionally biased region" description="Acidic residues" evidence="1">
    <location>
        <begin position="1"/>
        <end position="10"/>
    </location>
</feature>
<name>A0A6N6VP69_9BACT</name>
<reference evidence="2 3" key="1">
    <citation type="submission" date="2019-10" db="EMBL/GenBank/DDBJ databases">
        <title>New species of Slilvanegrellaceae.</title>
        <authorList>
            <person name="Pitt A."/>
            <person name="Hahn M.W."/>
        </authorList>
    </citation>
    <scope>NUCLEOTIDE SEQUENCE [LARGE SCALE GENOMIC DNA]</scope>
    <source>
        <strain evidence="2 3">SP-Ram-0.45-NSY-1</strain>
    </source>
</reference>
<keyword evidence="3" id="KW-1185">Reference proteome</keyword>
<feature type="region of interest" description="Disordered" evidence="1">
    <location>
        <begin position="1"/>
        <end position="24"/>
    </location>
</feature>
<sequence>MDEQIFESEELSSKNSNKKEKKDRKFKTYQNLLMYLKRKKIENSGKVATFLLDTYVNSPLEKRDGEFVLIFKHDLELAGILDKKEKFEDWRDLMIKRGILNWRVRPNDYQFINNKNYFAPSESLTTYINKEKISSSTVATMDDVGKLKSEVDELKIALKETNRKIEKVAEFVLHQNPPDTPERKQIVVDNIDDLPKALELLAQQRKQIDKNIQETGKMFN</sequence>